<dbReference type="EMBL" id="JAHIBW010000005">
    <property type="protein sequence ID" value="KAG7310441.1"/>
    <property type="molecule type" value="Genomic_DNA"/>
</dbReference>
<gene>
    <name evidence="2" type="ORF">JYU34_003223</name>
</gene>
<proteinExistence type="predicted"/>
<keyword evidence="1" id="KW-0472">Membrane</keyword>
<keyword evidence="1" id="KW-1133">Transmembrane helix</keyword>
<dbReference type="Pfam" id="PF07690">
    <property type="entry name" value="MFS_1"/>
    <property type="match status" value="2"/>
</dbReference>
<accession>A0ABQ7QZH7</accession>
<keyword evidence="1" id="KW-0812">Transmembrane</keyword>
<dbReference type="Proteomes" id="UP000823941">
    <property type="component" value="Chromosome 5"/>
</dbReference>
<feature type="transmembrane region" description="Helical" evidence="1">
    <location>
        <begin position="115"/>
        <end position="134"/>
    </location>
</feature>
<feature type="transmembrane region" description="Helical" evidence="1">
    <location>
        <begin position="346"/>
        <end position="364"/>
    </location>
</feature>
<feature type="transmembrane region" description="Helical" evidence="1">
    <location>
        <begin position="400"/>
        <end position="423"/>
    </location>
</feature>
<dbReference type="PANTHER" id="PTHR11360:SF309">
    <property type="entry name" value="MONOCARBOXYLATE TRANSPORTER 7-LIKE PROTEIN"/>
    <property type="match status" value="1"/>
</dbReference>
<feature type="transmembrane region" description="Helical" evidence="1">
    <location>
        <begin position="59"/>
        <end position="79"/>
    </location>
</feature>
<feature type="transmembrane region" description="Helical" evidence="1">
    <location>
        <begin position="435"/>
        <end position="458"/>
    </location>
</feature>
<dbReference type="InterPro" id="IPR036259">
    <property type="entry name" value="MFS_trans_sf"/>
</dbReference>
<evidence type="ECO:0000256" key="1">
    <source>
        <dbReference type="SAM" id="Phobius"/>
    </source>
</evidence>
<protein>
    <submittedName>
        <fullName evidence="2">Uncharacterized protein</fullName>
    </submittedName>
</protein>
<evidence type="ECO:0000313" key="2">
    <source>
        <dbReference type="EMBL" id="KAG7310441.1"/>
    </source>
</evidence>
<dbReference type="InterPro" id="IPR011701">
    <property type="entry name" value="MFS"/>
</dbReference>
<feature type="transmembrane region" description="Helical" evidence="1">
    <location>
        <begin position="370"/>
        <end position="393"/>
    </location>
</feature>
<feature type="transmembrane region" description="Helical" evidence="1">
    <location>
        <begin position="272"/>
        <end position="298"/>
    </location>
</feature>
<feature type="transmembrane region" description="Helical" evidence="1">
    <location>
        <begin position="21"/>
        <end position="47"/>
    </location>
</feature>
<dbReference type="PANTHER" id="PTHR11360">
    <property type="entry name" value="MONOCARBOXYLATE TRANSPORTER"/>
    <property type="match status" value="1"/>
</dbReference>
<organism evidence="2 3">
    <name type="scientific">Plutella xylostella</name>
    <name type="common">Diamondback moth</name>
    <name type="synonym">Plutella maculipennis</name>
    <dbReference type="NCBI Taxonomy" id="51655"/>
    <lineage>
        <taxon>Eukaryota</taxon>
        <taxon>Metazoa</taxon>
        <taxon>Ecdysozoa</taxon>
        <taxon>Arthropoda</taxon>
        <taxon>Hexapoda</taxon>
        <taxon>Insecta</taxon>
        <taxon>Pterygota</taxon>
        <taxon>Neoptera</taxon>
        <taxon>Endopterygota</taxon>
        <taxon>Lepidoptera</taxon>
        <taxon>Glossata</taxon>
        <taxon>Ditrysia</taxon>
        <taxon>Yponomeutoidea</taxon>
        <taxon>Plutellidae</taxon>
        <taxon>Plutella</taxon>
    </lineage>
</organism>
<dbReference type="SUPFAM" id="SSF103473">
    <property type="entry name" value="MFS general substrate transporter"/>
    <property type="match status" value="1"/>
</dbReference>
<name>A0ABQ7QZH7_PLUXY</name>
<evidence type="ECO:0000313" key="3">
    <source>
        <dbReference type="Proteomes" id="UP000823941"/>
    </source>
</evidence>
<sequence length="478" mass="53142">MSGDQKVMKKKYRLVAPDGGWGYMICVAVTILNITSMSFMPCLGLIFNDLFIELKIGSTGFALMNGLASVAFSIAAYAAGPLFKVMNFRQMSVLGSALNVLGCLGTYLAKSDVSFYIWQTIAGAGGGFLYNVSCTVINSYFVKKRLLSISVTQFFPAFTGMVTPLLVKWMLEEYGCRGTLLIMAGVNLENFVAAALIQPVEWHLVKEEVDEEEEEELLVTKPDQEKTVVIKIKDDVNPKESSSSPEKCDDTNIKCKHKGRLRTITDMLHLNLLTNFAVISICLGLSFSGFCDFTFWLMLPQALIAMNMDKQTIAWTMTLYSCTDVATRVCLMVFNKLFARIGSKNIYMIGLALAFVTRIAMLGTENVTLIITYLSIMGTSRCIITTLMPLVLADCVEQNLFAQALGILMLIFGLSNILLGPVIGAIRDMTNSYAASFYILTSFYAIVLLFWCIEMCVLRNRKKELKQQKILKKSNKPK</sequence>
<feature type="transmembrane region" description="Helical" evidence="1">
    <location>
        <begin position="91"/>
        <end position="109"/>
    </location>
</feature>
<reference evidence="2 3" key="1">
    <citation type="submission" date="2021-06" db="EMBL/GenBank/DDBJ databases">
        <title>A haploid diamondback moth (Plutella xylostella L.) genome assembly resolves 31 chromosomes and identifies a diamide resistance mutation.</title>
        <authorList>
            <person name="Ward C.M."/>
            <person name="Perry K.D."/>
            <person name="Baker G."/>
            <person name="Powis K."/>
            <person name="Heckel D.G."/>
            <person name="Baxter S.W."/>
        </authorList>
    </citation>
    <scope>NUCLEOTIDE SEQUENCE [LARGE SCALE GENOMIC DNA]</scope>
    <source>
        <strain evidence="2 3">LV</strain>
        <tissue evidence="2">Single pupa</tissue>
    </source>
</reference>
<keyword evidence="3" id="KW-1185">Reference proteome</keyword>
<feature type="transmembrane region" description="Helical" evidence="1">
    <location>
        <begin position="313"/>
        <end position="334"/>
    </location>
</feature>
<dbReference type="InterPro" id="IPR050327">
    <property type="entry name" value="Proton-linked_MCT"/>
</dbReference>
<comment type="caution">
    <text evidence="2">The sequence shown here is derived from an EMBL/GenBank/DDBJ whole genome shotgun (WGS) entry which is preliminary data.</text>
</comment>
<dbReference type="Gene3D" id="1.20.1250.20">
    <property type="entry name" value="MFS general substrate transporter like domains"/>
    <property type="match status" value="1"/>
</dbReference>